<organism evidence="3 4">
    <name type="scientific">Helianthus annuus</name>
    <name type="common">Common sunflower</name>
    <dbReference type="NCBI Taxonomy" id="4232"/>
    <lineage>
        <taxon>Eukaryota</taxon>
        <taxon>Viridiplantae</taxon>
        <taxon>Streptophyta</taxon>
        <taxon>Embryophyta</taxon>
        <taxon>Tracheophyta</taxon>
        <taxon>Spermatophyta</taxon>
        <taxon>Magnoliopsida</taxon>
        <taxon>eudicotyledons</taxon>
        <taxon>Gunneridae</taxon>
        <taxon>Pentapetalae</taxon>
        <taxon>asterids</taxon>
        <taxon>campanulids</taxon>
        <taxon>Asterales</taxon>
        <taxon>Asteraceae</taxon>
        <taxon>Asteroideae</taxon>
        <taxon>Heliantheae alliance</taxon>
        <taxon>Heliantheae</taxon>
        <taxon>Helianthus</taxon>
    </lineage>
</organism>
<reference evidence="3" key="2">
    <citation type="submission" date="2020-06" db="EMBL/GenBank/DDBJ databases">
        <title>Helianthus annuus Genome sequencing and assembly Release 2.</title>
        <authorList>
            <person name="Gouzy J."/>
            <person name="Langlade N."/>
            <person name="Munos S."/>
        </authorList>
    </citation>
    <scope>NUCLEOTIDE SEQUENCE</scope>
    <source>
        <tissue evidence="3">Leaves</tissue>
    </source>
</reference>
<protein>
    <submittedName>
        <fullName evidence="3">Uncharacterized protein</fullName>
    </submittedName>
</protein>
<keyword evidence="2" id="KW-0812">Transmembrane</keyword>
<feature type="transmembrane region" description="Helical" evidence="2">
    <location>
        <begin position="281"/>
        <end position="299"/>
    </location>
</feature>
<comment type="caution">
    <text evidence="3">The sequence shown here is derived from an EMBL/GenBank/DDBJ whole genome shotgun (WGS) entry which is preliminary data.</text>
</comment>
<dbReference type="Proteomes" id="UP000215914">
    <property type="component" value="Unassembled WGS sequence"/>
</dbReference>
<feature type="region of interest" description="Disordered" evidence="1">
    <location>
        <begin position="1"/>
        <end position="80"/>
    </location>
</feature>
<dbReference type="AlphaFoldDB" id="A0A9K3JGA9"/>
<proteinExistence type="predicted"/>
<keyword evidence="2" id="KW-0472">Membrane</keyword>
<keyword evidence="2" id="KW-1133">Transmembrane helix</keyword>
<gene>
    <name evidence="3" type="ORF">HanXRQr2_Chr03g0119601</name>
</gene>
<accession>A0A9K3JGA9</accession>
<evidence type="ECO:0000313" key="3">
    <source>
        <dbReference type="EMBL" id="KAF5815126.1"/>
    </source>
</evidence>
<sequence>MSLLPQDIIPIPSPFKPLQTKSNIHTKHGGSSLHKQNSTTHLSTPSQATDEDAPVAVKQSDDTAPPPSFINGDEPVTGMEPVFRRCTTRVERRRDREEKETGWRVFLDGDSTAVHGGDSVTLYRRVVLVRFISPSFLLILSFGFWSSSVNKSAGTINTSQPDKLSRPSSQLVKANQPGQLIRFGSTRSNRVDSFNTQSTQFRLGSVHVSYVWVHVGSDSVSGLSQNMSAKVNRSKKVNAVNTRSTVGSKTVNPRPVKFKRSKLLLRYFYIVKVIRDRARPIPLAIIYVLFLALFGKTIYIR</sequence>
<evidence type="ECO:0000256" key="2">
    <source>
        <dbReference type="SAM" id="Phobius"/>
    </source>
</evidence>
<dbReference type="EMBL" id="MNCJ02000318">
    <property type="protein sequence ID" value="KAF5815126.1"/>
    <property type="molecule type" value="Genomic_DNA"/>
</dbReference>
<reference evidence="3" key="1">
    <citation type="journal article" date="2017" name="Nature">
        <title>The sunflower genome provides insights into oil metabolism, flowering and Asterid evolution.</title>
        <authorList>
            <person name="Badouin H."/>
            <person name="Gouzy J."/>
            <person name="Grassa C.J."/>
            <person name="Murat F."/>
            <person name="Staton S.E."/>
            <person name="Cottret L."/>
            <person name="Lelandais-Briere C."/>
            <person name="Owens G.L."/>
            <person name="Carrere S."/>
            <person name="Mayjonade B."/>
            <person name="Legrand L."/>
            <person name="Gill N."/>
            <person name="Kane N.C."/>
            <person name="Bowers J.E."/>
            <person name="Hubner S."/>
            <person name="Bellec A."/>
            <person name="Berard A."/>
            <person name="Berges H."/>
            <person name="Blanchet N."/>
            <person name="Boniface M.C."/>
            <person name="Brunel D."/>
            <person name="Catrice O."/>
            <person name="Chaidir N."/>
            <person name="Claudel C."/>
            <person name="Donnadieu C."/>
            <person name="Faraut T."/>
            <person name="Fievet G."/>
            <person name="Helmstetter N."/>
            <person name="King M."/>
            <person name="Knapp S.J."/>
            <person name="Lai Z."/>
            <person name="Le Paslier M.C."/>
            <person name="Lippi Y."/>
            <person name="Lorenzon L."/>
            <person name="Mandel J.R."/>
            <person name="Marage G."/>
            <person name="Marchand G."/>
            <person name="Marquand E."/>
            <person name="Bret-Mestries E."/>
            <person name="Morien E."/>
            <person name="Nambeesan S."/>
            <person name="Nguyen T."/>
            <person name="Pegot-Espagnet P."/>
            <person name="Pouilly N."/>
            <person name="Raftis F."/>
            <person name="Sallet E."/>
            <person name="Schiex T."/>
            <person name="Thomas J."/>
            <person name="Vandecasteele C."/>
            <person name="Vares D."/>
            <person name="Vear F."/>
            <person name="Vautrin S."/>
            <person name="Crespi M."/>
            <person name="Mangin B."/>
            <person name="Burke J.M."/>
            <person name="Salse J."/>
            <person name="Munos S."/>
            <person name="Vincourt P."/>
            <person name="Rieseberg L.H."/>
            <person name="Langlade N.B."/>
        </authorList>
    </citation>
    <scope>NUCLEOTIDE SEQUENCE</scope>
    <source>
        <tissue evidence="3">Leaves</tissue>
    </source>
</reference>
<keyword evidence="4" id="KW-1185">Reference proteome</keyword>
<evidence type="ECO:0000313" key="4">
    <source>
        <dbReference type="Proteomes" id="UP000215914"/>
    </source>
</evidence>
<evidence type="ECO:0000256" key="1">
    <source>
        <dbReference type="SAM" id="MobiDB-lite"/>
    </source>
</evidence>
<dbReference type="Gramene" id="mRNA:HanXRQr2_Chr03g0119601">
    <property type="protein sequence ID" value="mRNA:HanXRQr2_Chr03g0119601"/>
    <property type="gene ID" value="HanXRQr2_Chr03g0119601"/>
</dbReference>
<name>A0A9K3JGA9_HELAN</name>
<feature type="compositionally biased region" description="Polar residues" evidence="1">
    <location>
        <begin position="33"/>
        <end position="48"/>
    </location>
</feature>